<protein>
    <recommendedName>
        <fullName evidence="3">DNA-binding protein</fullName>
    </recommendedName>
</protein>
<dbReference type="RefSeq" id="WP_345185962.1">
    <property type="nucleotide sequence ID" value="NZ_BAABGP010000010.1"/>
</dbReference>
<gene>
    <name evidence="1" type="ORF">GCM10023171_16200</name>
</gene>
<accession>A0ABP8PBN0</accession>
<sequence length="71" mass="7494">MSNILDVLPGGLLTAAQVARRHGLCRESVNLAARRGELEAAVQLPGVNGARLFTEEAVTAWRSPGDRLAGL</sequence>
<keyword evidence="2" id="KW-1185">Reference proteome</keyword>
<reference evidence="2" key="1">
    <citation type="journal article" date="2019" name="Int. J. Syst. Evol. Microbiol.">
        <title>The Global Catalogue of Microorganisms (GCM) 10K type strain sequencing project: providing services to taxonomists for standard genome sequencing and annotation.</title>
        <authorList>
            <consortium name="The Broad Institute Genomics Platform"/>
            <consortium name="The Broad Institute Genome Sequencing Center for Infectious Disease"/>
            <person name="Wu L."/>
            <person name="Ma J."/>
        </authorList>
    </citation>
    <scope>NUCLEOTIDE SEQUENCE [LARGE SCALE GENOMIC DNA]</scope>
    <source>
        <strain evidence="2">JCM 17839</strain>
    </source>
</reference>
<evidence type="ECO:0000313" key="2">
    <source>
        <dbReference type="Proteomes" id="UP001500731"/>
    </source>
</evidence>
<name>A0ABP8PBN0_9MICO</name>
<comment type="caution">
    <text evidence="1">The sequence shown here is derived from an EMBL/GenBank/DDBJ whole genome shotgun (WGS) entry which is preliminary data.</text>
</comment>
<organism evidence="1 2">
    <name type="scientific">Microbacterium panaciterrae</name>
    <dbReference type="NCBI Taxonomy" id="985759"/>
    <lineage>
        <taxon>Bacteria</taxon>
        <taxon>Bacillati</taxon>
        <taxon>Actinomycetota</taxon>
        <taxon>Actinomycetes</taxon>
        <taxon>Micrococcales</taxon>
        <taxon>Microbacteriaceae</taxon>
        <taxon>Microbacterium</taxon>
    </lineage>
</organism>
<proteinExistence type="predicted"/>
<dbReference type="EMBL" id="BAABGP010000010">
    <property type="protein sequence ID" value="GAA4483945.1"/>
    <property type="molecule type" value="Genomic_DNA"/>
</dbReference>
<evidence type="ECO:0008006" key="3">
    <source>
        <dbReference type="Google" id="ProtNLM"/>
    </source>
</evidence>
<dbReference type="Proteomes" id="UP001500731">
    <property type="component" value="Unassembled WGS sequence"/>
</dbReference>
<evidence type="ECO:0000313" key="1">
    <source>
        <dbReference type="EMBL" id="GAA4483945.1"/>
    </source>
</evidence>